<gene>
    <name evidence="2" type="ORF">C900_04063</name>
</gene>
<dbReference type="PANTHER" id="PTHR34203">
    <property type="entry name" value="METHYLTRANSFERASE, FKBM FAMILY PROTEIN"/>
    <property type="match status" value="1"/>
</dbReference>
<dbReference type="InterPro" id="IPR052514">
    <property type="entry name" value="SAM-dependent_MTase"/>
</dbReference>
<dbReference type="GO" id="GO:0032259">
    <property type="term" value="P:methylation"/>
    <property type="evidence" value="ECO:0007669"/>
    <property type="project" value="UniProtKB-KW"/>
</dbReference>
<keyword evidence="2" id="KW-0808">Transferase</keyword>
<dbReference type="PANTHER" id="PTHR34203:SF15">
    <property type="entry name" value="SLL1173 PROTEIN"/>
    <property type="match status" value="1"/>
</dbReference>
<dbReference type="RefSeq" id="WP_009581481.1">
    <property type="nucleotide sequence ID" value="NZ_AMZN01000055.1"/>
</dbReference>
<dbReference type="OrthoDB" id="930965at2"/>
<comment type="caution">
    <text evidence="2">The sequence shown here is derived from an EMBL/GenBank/DDBJ whole genome shotgun (WGS) entry which is preliminary data.</text>
</comment>
<dbReference type="Pfam" id="PF05050">
    <property type="entry name" value="Methyltransf_21"/>
    <property type="match status" value="1"/>
</dbReference>
<dbReference type="STRING" id="1237149.C900_04063"/>
<proteinExistence type="predicted"/>
<dbReference type="AlphaFoldDB" id="L8JQA3"/>
<dbReference type="GO" id="GO:0008168">
    <property type="term" value="F:methyltransferase activity"/>
    <property type="evidence" value="ECO:0007669"/>
    <property type="project" value="UniProtKB-KW"/>
</dbReference>
<dbReference type="eggNOG" id="COG4122">
    <property type="taxonomic scope" value="Bacteria"/>
</dbReference>
<evidence type="ECO:0000259" key="1">
    <source>
        <dbReference type="Pfam" id="PF05050"/>
    </source>
</evidence>
<keyword evidence="3" id="KW-1185">Reference proteome</keyword>
<name>L8JQA3_9BACT</name>
<keyword evidence="2" id="KW-0489">Methyltransferase</keyword>
<sequence length="271" mass="31701">MKILKWALKWTYLLFLSLKGCLYRNRRIFYSKKLDLRFLLDLDDLVDFLIFHKGVFQPEIIHSIALILTSIKCTHFIDVGSHIGQMSLYVAKHFTSVKIISFEPNLHLVERQKENMQQNKLSYQIENVALYSKSGFEQLVGDSKRYKGEYFKRNTGKYTIVSTPKNDKQTIFRVSTTSLDSYLLGTKKQTILVKLDTEGSELEILKGANNLFNQNNIIVIIELLFSEYSEKCSQICNFFTERSYSIFDLQLKPLSINDLKDGDYIFMYRTQ</sequence>
<dbReference type="Gene3D" id="3.40.50.150">
    <property type="entry name" value="Vaccinia Virus protein VP39"/>
    <property type="match status" value="1"/>
</dbReference>
<dbReference type="InterPro" id="IPR029063">
    <property type="entry name" value="SAM-dependent_MTases_sf"/>
</dbReference>
<accession>L8JQA3</accession>
<reference evidence="2 3" key="1">
    <citation type="submission" date="2012-12" db="EMBL/GenBank/DDBJ databases">
        <title>Genome assembly of Fulvivirga imtechensis AK7.</title>
        <authorList>
            <person name="Nupur N."/>
            <person name="Khatri I."/>
            <person name="Kumar R."/>
            <person name="Subramanian S."/>
            <person name="Pinnaka A."/>
        </authorList>
    </citation>
    <scope>NUCLEOTIDE SEQUENCE [LARGE SCALE GENOMIC DNA]</scope>
    <source>
        <strain evidence="2 3">AK7</strain>
    </source>
</reference>
<organism evidence="2 3">
    <name type="scientific">Fulvivirga imtechensis AK7</name>
    <dbReference type="NCBI Taxonomy" id="1237149"/>
    <lineage>
        <taxon>Bacteria</taxon>
        <taxon>Pseudomonadati</taxon>
        <taxon>Bacteroidota</taxon>
        <taxon>Cytophagia</taxon>
        <taxon>Cytophagales</taxon>
        <taxon>Fulvivirgaceae</taxon>
        <taxon>Fulvivirga</taxon>
    </lineage>
</organism>
<dbReference type="NCBIfam" id="TIGR01444">
    <property type="entry name" value="fkbM_fam"/>
    <property type="match status" value="1"/>
</dbReference>
<evidence type="ECO:0000313" key="2">
    <source>
        <dbReference type="EMBL" id="ELR70378.1"/>
    </source>
</evidence>
<dbReference type="SUPFAM" id="SSF53335">
    <property type="entry name" value="S-adenosyl-L-methionine-dependent methyltransferases"/>
    <property type="match status" value="1"/>
</dbReference>
<feature type="domain" description="Methyltransferase FkbM" evidence="1">
    <location>
        <begin position="78"/>
        <end position="245"/>
    </location>
</feature>
<protein>
    <submittedName>
        <fullName evidence="2">Putative Methyltransferase FkbM</fullName>
    </submittedName>
</protein>
<dbReference type="PATRIC" id="fig|1237149.3.peg.3826"/>
<dbReference type="Proteomes" id="UP000011135">
    <property type="component" value="Unassembled WGS sequence"/>
</dbReference>
<evidence type="ECO:0000313" key="3">
    <source>
        <dbReference type="Proteomes" id="UP000011135"/>
    </source>
</evidence>
<dbReference type="InterPro" id="IPR006342">
    <property type="entry name" value="FkbM_mtfrase"/>
</dbReference>
<dbReference type="EMBL" id="AMZN01000055">
    <property type="protein sequence ID" value="ELR70378.1"/>
    <property type="molecule type" value="Genomic_DNA"/>
</dbReference>